<evidence type="ECO:0000256" key="1">
    <source>
        <dbReference type="SAM" id="Coils"/>
    </source>
</evidence>
<sequence length="395" mass="46787">MNIQDFESGQKNLSGLNLSFTPKDSRACAGAMRALQDKLKQTEQENIELKDKIIVIEGRMNNDREKWQIRLIEEIEQAKAKEETLQKKLQKRENHIQNLEDKLKNIEEHIQIKENQCKYSESETKRSLEQYNLDIESLNIQIELLQKSLNDKQAETKNLYQSFEKHDREKALLEEELKQEKRINQSLQAEVDYLRENSEHHRLSLQKNFETIEQELTKQNTDFQQKIKELEIKNKSLRDMNNNQTKQIDHLKKEIAEFVKTKKQSDEQKIDDIKSKTLEANKRVSGKTQTKPIRCKSPNKNNSVNIKKQKSECELKESVETEDDVRKQVFKCENELEKLNQVYKSLLCLSCKENEDLATVRKDMSKIADEIDKKSEELYEFKKKQQQFLRAKLII</sequence>
<feature type="region of interest" description="Disordered" evidence="2">
    <location>
        <begin position="281"/>
        <end position="302"/>
    </location>
</feature>
<protein>
    <submittedName>
        <fullName evidence="3">Uncharacterized protein</fullName>
    </submittedName>
</protein>
<dbReference type="Proteomes" id="UP000187209">
    <property type="component" value="Unassembled WGS sequence"/>
</dbReference>
<evidence type="ECO:0000313" key="3">
    <source>
        <dbReference type="EMBL" id="OMJ69622.1"/>
    </source>
</evidence>
<name>A0A1R2AYP3_9CILI</name>
<accession>A0A1R2AYP3</accession>
<keyword evidence="1" id="KW-0175">Coiled coil</keyword>
<gene>
    <name evidence="3" type="ORF">SteCoe_32601</name>
</gene>
<comment type="caution">
    <text evidence="3">The sequence shown here is derived from an EMBL/GenBank/DDBJ whole genome shotgun (WGS) entry which is preliminary data.</text>
</comment>
<evidence type="ECO:0000313" key="4">
    <source>
        <dbReference type="Proteomes" id="UP000187209"/>
    </source>
</evidence>
<reference evidence="3 4" key="1">
    <citation type="submission" date="2016-11" db="EMBL/GenBank/DDBJ databases">
        <title>The macronuclear genome of Stentor coeruleus: a giant cell with tiny introns.</title>
        <authorList>
            <person name="Slabodnick M."/>
            <person name="Ruby J.G."/>
            <person name="Reiff S.B."/>
            <person name="Swart E.C."/>
            <person name="Gosai S."/>
            <person name="Prabakaran S."/>
            <person name="Witkowska E."/>
            <person name="Larue G.E."/>
            <person name="Fisher S."/>
            <person name="Freeman R.M."/>
            <person name="Gunawardena J."/>
            <person name="Chu W."/>
            <person name="Stover N.A."/>
            <person name="Gregory B.D."/>
            <person name="Nowacki M."/>
            <person name="Derisi J."/>
            <person name="Roy S.W."/>
            <person name="Marshall W.F."/>
            <person name="Sood P."/>
        </authorList>
    </citation>
    <scope>NUCLEOTIDE SEQUENCE [LARGE SCALE GENOMIC DNA]</scope>
    <source>
        <strain evidence="3">WM001</strain>
    </source>
</reference>
<dbReference type="EMBL" id="MPUH01001176">
    <property type="protein sequence ID" value="OMJ69622.1"/>
    <property type="molecule type" value="Genomic_DNA"/>
</dbReference>
<dbReference type="OrthoDB" id="322790at2759"/>
<keyword evidence="4" id="KW-1185">Reference proteome</keyword>
<organism evidence="3 4">
    <name type="scientific">Stentor coeruleus</name>
    <dbReference type="NCBI Taxonomy" id="5963"/>
    <lineage>
        <taxon>Eukaryota</taxon>
        <taxon>Sar</taxon>
        <taxon>Alveolata</taxon>
        <taxon>Ciliophora</taxon>
        <taxon>Postciliodesmatophora</taxon>
        <taxon>Heterotrichea</taxon>
        <taxon>Heterotrichida</taxon>
        <taxon>Stentoridae</taxon>
        <taxon>Stentor</taxon>
    </lineage>
</organism>
<evidence type="ECO:0000256" key="2">
    <source>
        <dbReference type="SAM" id="MobiDB-lite"/>
    </source>
</evidence>
<proteinExistence type="predicted"/>
<feature type="coiled-coil region" evidence="1">
    <location>
        <begin position="32"/>
        <end position="268"/>
    </location>
</feature>
<dbReference type="AlphaFoldDB" id="A0A1R2AYP3"/>